<keyword evidence="4" id="KW-1185">Reference proteome</keyword>
<sequence>MKTYRPEILEAIRLQKEGQTEASRQLILSYLHEKEDMIDALLWLARASDQPREAIAAAELAFIIAPDNEIAQRAVTSVAQKFAGKDLRAPQFELLRLTGMTEAQARSVYWPFKKLNAPIGVLLDEKKITMQDLIWAADNVQDGLIKQAARTILLTQLHQGDLKAPPKPLKALEGRENLEYRERVASVNTGIYLGFVVALAILTMVLWIGSSFFNWTDNGWVTPLNLAAFVIAFILLRLADRATNEMVNYKTGRRGERRVLDLLRAYLASPWVLVHNLEWPNRKWGDADIILVGPGGIWCLEVKNYSTRTRNIGDRWQYKSRFGWRNTSKHPGKQARRTAQTVQTYLQNHNVLVRWVQPVVVWAGEDDLLTVEDPAVPVWKLGELETQLEILWRQEKVPTEEIDKAVALFETIIRKAHEKK</sequence>
<feature type="transmembrane region" description="Helical" evidence="1">
    <location>
        <begin position="190"/>
        <end position="208"/>
    </location>
</feature>
<name>A0A0P6YN96_9CHLR</name>
<evidence type="ECO:0000313" key="3">
    <source>
        <dbReference type="EMBL" id="KPL91745.1"/>
    </source>
</evidence>
<feature type="transmembrane region" description="Helical" evidence="1">
    <location>
        <begin position="220"/>
        <end position="239"/>
    </location>
</feature>
<dbReference type="EMBL" id="LGCM01000002">
    <property type="protein sequence ID" value="KPL91745.1"/>
    <property type="molecule type" value="Genomic_DNA"/>
</dbReference>
<dbReference type="AlphaFoldDB" id="A0A0P6YN96"/>
<proteinExistence type="predicted"/>
<keyword evidence="1" id="KW-0812">Transmembrane</keyword>
<reference evidence="3 4" key="1">
    <citation type="submission" date="2015-07" db="EMBL/GenBank/DDBJ databases">
        <title>Genome sequence of Levilinea saccharolytica DSM 16555.</title>
        <authorList>
            <person name="Hemp J."/>
            <person name="Ward L.M."/>
            <person name="Pace L.A."/>
            <person name="Fischer W.W."/>
        </authorList>
    </citation>
    <scope>NUCLEOTIDE SEQUENCE [LARGE SCALE GENOMIC DNA]</scope>
    <source>
        <strain evidence="3 4">KIBI-1</strain>
    </source>
</reference>
<dbReference type="InterPro" id="IPR011528">
    <property type="entry name" value="NERD"/>
</dbReference>
<protein>
    <recommendedName>
        <fullName evidence="2">NERD domain-containing protein</fullName>
    </recommendedName>
</protein>
<keyword evidence="1" id="KW-0472">Membrane</keyword>
<dbReference type="STRING" id="229921.ADN01_00145"/>
<dbReference type="PROSITE" id="PS50965">
    <property type="entry name" value="NERD"/>
    <property type="match status" value="1"/>
</dbReference>
<feature type="domain" description="NERD" evidence="2">
    <location>
        <begin position="251"/>
        <end position="365"/>
    </location>
</feature>
<accession>A0A0P6YN96</accession>
<dbReference type="RefSeq" id="WP_062417950.1">
    <property type="nucleotide sequence ID" value="NZ_DF967974.1"/>
</dbReference>
<evidence type="ECO:0000313" key="4">
    <source>
        <dbReference type="Proteomes" id="UP000050501"/>
    </source>
</evidence>
<keyword evidence="1" id="KW-1133">Transmembrane helix</keyword>
<evidence type="ECO:0000259" key="2">
    <source>
        <dbReference type="PROSITE" id="PS50965"/>
    </source>
</evidence>
<organism evidence="3 4">
    <name type="scientific">Levilinea saccharolytica</name>
    <dbReference type="NCBI Taxonomy" id="229921"/>
    <lineage>
        <taxon>Bacteria</taxon>
        <taxon>Bacillati</taxon>
        <taxon>Chloroflexota</taxon>
        <taxon>Anaerolineae</taxon>
        <taxon>Anaerolineales</taxon>
        <taxon>Anaerolineaceae</taxon>
        <taxon>Levilinea</taxon>
    </lineage>
</organism>
<gene>
    <name evidence="3" type="ORF">ADN01_00145</name>
</gene>
<comment type="caution">
    <text evidence="3">The sequence shown here is derived from an EMBL/GenBank/DDBJ whole genome shotgun (WGS) entry which is preliminary data.</text>
</comment>
<dbReference type="Pfam" id="PF08378">
    <property type="entry name" value="NERD"/>
    <property type="match status" value="1"/>
</dbReference>
<dbReference type="Proteomes" id="UP000050501">
    <property type="component" value="Unassembled WGS sequence"/>
</dbReference>
<evidence type="ECO:0000256" key="1">
    <source>
        <dbReference type="SAM" id="Phobius"/>
    </source>
</evidence>